<accession>A0AAU7T831</accession>
<sequence length="187" mass="20322">MVVRMTHDLQTCRIPLSAVSAYYHRNLNVAAEPRHSLLRDRDVWIDVGVGEPIEIAVLESAAHSAYVEPRTGAGFLLMPANETDISSDDGFGGVDWPPEWNDEPAAGLSLQGADLISLLERLAVSGWTLLEDERGDAEPAGETVGGRRAVCLFAVRSCHEHLVLEDLQQALTALHAAADLLHDGPRR</sequence>
<reference evidence="1" key="1">
    <citation type="submission" date="2024-06" db="EMBL/GenBank/DDBJ databases">
        <title>Kribbella sp. strain HUAS MG21 genome sequences.</title>
        <authorList>
            <person name="Mo P."/>
        </authorList>
    </citation>
    <scope>NUCLEOTIDE SEQUENCE</scope>
    <source>
        <strain evidence="1">HUAS MG21</strain>
    </source>
</reference>
<proteinExistence type="predicted"/>
<name>A0AAU7T831_9ACTN</name>
<dbReference type="AlphaFoldDB" id="A0AAU7T831"/>
<dbReference type="EMBL" id="CP158165">
    <property type="protein sequence ID" value="XBV22826.1"/>
    <property type="molecule type" value="Genomic_DNA"/>
</dbReference>
<gene>
    <name evidence="1" type="ORF">ABN611_30205</name>
</gene>
<protein>
    <submittedName>
        <fullName evidence="1">Uncharacterized protein</fullName>
    </submittedName>
</protein>
<evidence type="ECO:0000313" key="1">
    <source>
        <dbReference type="EMBL" id="XBV22826.1"/>
    </source>
</evidence>
<dbReference type="RefSeq" id="WP_350275665.1">
    <property type="nucleotide sequence ID" value="NZ_CP158165.1"/>
</dbReference>
<organism evidence="1">
    <name type="scientific">Kribbella sp. HUAS MG21</name>
    <dbReference type="NCBI Taxonomy" id="3160966"/>
    <lineage>
        <taxon>Bacteria</taxon>
        <taxon>Bacillati</taxon>
        <taxon>Actinomycetota</taxon>
        <taxon>Actinomycetes</taxon>
        <taxon>Propionibacteriales</taxon>
        <taxon>Kribbellaceae</taxon>
        <taxon>Kribbella</taxon>
    </lineage>
</organism>